<dbReference type="SUPFAM" id="SSF51735">
    <property type="entry name" value="NAD(P)-binding Rossmann-fold domains"/>
    <property type="match status" value="1"/>
</dbReference>
<dbReference type="InterPro" id="IPR036291">
    <property type="entry name" value="NAD(P)-bd_dom_sf"/>
</dbReference>
<gene>
    <name evidence="2" type="ORF">CHS0354_034798</name>
</gene>
<reference evidence="2" key="3">
    <citation type="submission" date="2023-05" db="EMBL/GenBank/DDBJ databases">
        <authorList>
            <person name="Smith C.H."/>
        </authorList>
    </citation>
    <scope>NUCLEOTIDE SEQUENCE</scope>
    <source>
        <strain evidence="2">CHS0354</strain>
        <tissue evidence="2">Mantle</tissue>
    </source>
</reference>
<evidence type="ECO:0000256" key="1">
    <source>
        <dbReference type="ARBA" id="ARBA00006484"/>
    </source>
</evidence>
<dbReference type="PANTHER" id="PTHR43943">
    <property type="entry name" value="DEHYDROGENASE/REDUCTASE (SDR FAMILY) MEMBER 4"/>
    <property type="match status" value="1"/>
</dbReference>
<dbReference type="Gene3D" id="3.40.50.720">
    <property type="entry name" value="NAD(P)-binding Rossmann-like Domain"/>
    <property type="match status" value="1"/>
</dbReference>
<keyword evidence="3" id="KW-1185">Reference proteome</keyword>
<reference evidence="2" key="1">
    <citation type="journal article" date="2021" name="Genome Biol. Evol.">
        <title>A High-Quality Reference Genome for a Parasitic Bivalve with Doubly Uniparental Inheritance (Bivalvia: Unionida).</title>
        <authorList>
            <person name="Smith C.H."/>
        </authorList>
    </citation>
    <scope>NUCLEOTIDE SEQUENCE</scope>
    <source>
        <strain evidence="2">CHS0354</strain>
    </source>
</reference>
<protein>
    <submittedName>
        <fullName evidence="2">Uncharacterized protein</fullName>
    </submittedName>
</protein>
<name>A0AAE0VIM3_9BIVA</name>
<dbReference type="PANTHER" id="PTHR43943:SF2">
    <property type="entry name" value="DEHYDROGENASE_REDUCTASE 4"/>
    <property type="match status" value="1"/>
</dbReference>
<dbReference type="InterPro" id="IPR002347">
    <property type="entry name" value="SDR_fam"/>
</dbReference>
<dbReference type="AlphaFoldDB" id="A0AAE0VIM3"/>
<proteinExistence type="inferred from homology"/>
<sequence length="133" mass="14585">MNGKQKFAGKVAIVTGSTTGIGLAIAKRLAREGASVMISSRKQEHVDEALRQMRAENLNVSGMPCHVINAEHRKKMIQKFLNDLLNTSKKVTICFFFTLLLHRQNTTDSWNTKAFFGVISGCCSNATLTGPVS</sequence>
<reference evidence="2" key="2">
    <citation type="journal article" date="2021" name="Genome Biol. Evol.">
        <title>Developing a high-quality reference genome for a parasitic bivalve with doubly uniparental inheritance (Bivalvia: Unionida).</title>
        <authorList>
            <person name="Smith C.H."/>
        </authorList>
    </citation>
    <scope>NUCLEOTIDE SEQUENCE</scope>
    <source>
        <strain evidence="2">CHS0354</strain>
        <tissue evidence="2">Mantle</tissue>
    </source>
</reference>
<accession>A0AAE0VIM3</accession>
<comment type="caution">
    <text evidence="2">The sequence shown here is derived from an EMBL/GenBank/DDBJ whole genome shotgun (WGS) entry which is preliminary data.</text>
</comment>
<dbReference type="Pfam" id="PF00106">
    <property type="entry name" value="adh_short"/>
    <property type="match status" value="1"/>
</dbReference>
<organism evidence="2 3">
    <name type="scientific">Potamilus streckersoni</name>
    <dbReference type="NCBI Taxonomy" id="2493646"/>
    <lineage>
        <taxon>Eukaryota</taxon>
        <taxon>Metazoa</taxon>
        <taxon>Spiralia</taxon>
        <taxon>Lophotrochozoa</taxon>
        <taxon>Mollusca</taxon>
        <taxon>Bivalvia</taxon>
        <taxon>Autobranchia</taxon>
        <taxon>Heteroconchia</taxon>
        <taxon>Palaeoheterodonta</taxon>
        <taxon>Unionida</taxon>
        <taxon>Unionoidea</taxon>
        <taxon>Unionidae</taxon>
        <taxon>Ambleminae</taxon>
        <taxon>Lampsilini</taxon>
        <taxon>Potamilus</taxon>
    </lineage>
</organism>
<evidence type="ECO:0000313" key="3">
    <source>
        <dbReference type="Proteomes" id="UP001195483"/>
    </source>
</evidence>
<comment type="similarity">
    <text evidence="1">Belongs to the short-chain dehydrogenases/reductases (SDR) family.</text>
</comment>
<dbReference type="Proteomes" id="UP001195483">
    <property type="component" value="Unassembled WGS sequence"/>
</dbReference>
<dbReference type="EMBL" id="JAEAOA010002045">
    <property type="protein sequence ID" value="KAK3579001.1"/>
    <property type="molecule type" value="Genomic_DNA"/>
</dbReference>
<evidence type="ECO:0000313" key="2">
    <source>
        <dbReference type="EMBL" id="KAK3579001.1"/>
    </source>
</evidence>